<reference evidence="2 3" key="1">
    <citation type="submission" date="2020-02" db="EMBL/GenBank/DDBJ databases">
        <title>Ideonella bacterium strain TBM-1.</title>
        <authorList>
            <person name="Chen W.-M."/>
        </authorList>
    </citation>
    <scope>NUCLEOTIDE SEQUENCE [LARGE SCALE GENOMIC DNA]</scope>
    <source>
        <strain evidence="2 3">TBM-1</strain>
    </source>
</reference>
<gene>
    <name evidence="2" type="ORF">G3A44_04705</name>
</gene>
<evidence type="ECO:0000313" key="3">
    <source>
        <dbReference type="Proteomes" id="UP000484255"/>
    </source>
</evidence>
<evidence type="ECO:0000259" key="1">
    <source>
        <dbReference type="Pfam" id="PF13614"/>
    </source>
</evidence>
<dbReference type="PANTHER" id="PTHR13696">
    <property type="entry name" value="P-LOOP CONTAINING NUCLEOSIDE TRIPHOSPHATE HYDROLASE"/>
    <property type="match status" value="1"/>
</dbReference>
<dbReference type="InterPro" id="IPR050678">
    <property type="entry name" value="DNA_Partitioning_ATPase"/>
</dbReference>
<dbReference type="Pfam" id="PF13614">
    <property type="entry name" value="AAA_31"/>
    <property type="match status" value="1"/>
</dbReference>
<dbReference type="Gene3D" id="3.40.50.300">
    <property type="entry name" value="P-loop containing nucleotide triphosphate hydrolases"/>
    <property type="match status" value="1"/>
</dbReference>
<feature type="domain" description="AAA" evidence="1">
    <location>
        <begin position="3"/>
        <end position="183"/>
    </location>
</feature>
<dbReference type="CDD" id="cd02042">
    <property type="entry name" value="ParAB_family"/>
    <property type="match status" value="1"/>
</dbReference>
<dbReference type="AlphaFoldDB" id="A0A7C9PFB4"/>
<sequence>MGRVLAITNRKGGSGKTSCAVNLAAEWAAALPPRPDGPRARVLLVDLDSQGHCAVGLGVQPARGAPTVHGFLAGRHALRPAIVPTPVPGLDLVPADPLFEHGQARPDERTLARALREEGLAEAYEVILLDTPPSLDLLLLNALCAAERVVVPLMPHHLSAEGVKQLARLMFRVSSQGLNPQLRLLGFLPVMLDGRIGVHRQVLADLGRQFGPQRLLPGIRNDIRVAEAFGAGKPVRLHAPGARATADFGQALQALRERWV</sequence>
<dbReference type="RefSeq" id="WP_163456360.1">
    <property type="nucleotide sequence ID" value="NZ_JAAGOH010000004.1"/>
</dbReference>
<proteinExistence type="predicted"/>
<dbReference type="InterPro" id="IPR027417">
    <property type="entry name" value="P-loop_NTPase"/>
</dbReference>
<comment type="caution">
    <text evidence="2">The sequence shown here is derived from an EMBL/GenBank/DDBJ whole genome shotgun (WGS) entry which is preliminary data.</text>
</comment>
<protein>
    <submittedName>
        <fullName evidence="2">ParA family protein</fullName>
    </submittedName>
</protein>
<name>A0A7C9PFB4_9BURK</name>
<dbReference type="InterPro" id="IPR025669">
    <property type="entry name" value="AAA_dom"/>
</dbReference>
<keyword evidence="3" id="KW-1185">Reference proteome</keyword>
<dbReference type="SUPFAM" id="SSF52540">
    <property type="entry name" value="P-loop containing nucleoside triphosphate hydrolases"/>
    <property type="match status" value="1"/>
</dbReference>
<dbReference type="PANTHER" id="PTHR13696:SF52">
    <property type="entry name" value="PARA FAMILY PROTEIN CT_582"/>
    <property type="match status" value="1"/>
</dbReference>
<dbReference type="EMBL" id="JAAGOH010000004">
    <property type="protein sequence ID" value="NDY90497.1"/>
    <property type="molecule type" value="Genomic_DNA"/>
</dbReference>
<evidence type="ECO:0000313" key="2">
    <source>
        <dbReference type="EMBL" id="NDY90497.1"/>
    </source>
</evidence>
<accession>A0A7C9PFB4</accession>
<organism evidence="2 3">
    <name type="scientific">Ideonella livida</name>
    <dbReference type="NCBI Taxonomy" id="2707176"/>
    <lineage>
        <taxon>Bacteria</taxon>
        <taxon>Pseudomonadati</taxon>
        <taxon>Pseudomonadota</taxon>
        <taxon>Betaproteobacteria</taxon>
        <taxon>Burkholderiales</taxon>
        <taxon>Sphaerotilaceae</taxon>
        <taxon>Ideonella</taxon>
    </lineage>
</organism>
<dbReference type="Proteomes" id="UP000484255">
    <property type="component" value="Unassembled WGS sequence"/>
</dbReference>